<dbReference type="HOGENOM" id="CLU_2386104_0_0_1"/>
<gene>
    <name evidence="1" type="ORF">DICSQDRAFT_139502</name>
</gene>
<reference evidence="1 2" key="1">
    <citation type="journal article" date="2012" name="Science">
        <title>The Paleozoic origin of enzymatic lignin decomposition reconstructed from 31 fungal genomes.</title>
        <authorList>
            <person name="Floudas D."/>
            <person name="Binder M."/>
            <person name="Riley R."/>
            <person name="Barry K."/>
            <person name="Blanchette R.A."/>
            <person name="Henrissat B."/>
            <person name="Martinez A.T."/>
            <person name="Otillar R."/>
            <person name="Spatafora J.W."/>
            <person name="Yadav J.S."/>
            <person name="Aerts A."/>
            <person name="Benoit I."/>
            <person name="Boyd A."/>
            <person name="Carlson A."/>
            <person name="Copeland A."/>
            <person name="Coutinho P.M."/>
            <person name="de Vries R.P."/>
            <person name="Ferreira P."/>
            <person name="Findley K."/>
            <person name="Foster B."/>
            <person name="Gaskell J."/>
            <person name="Glotzer D."/>
            <person name="Gorecki P."/>
            <person name="Heitman J."/>
            <person name="Hesse C."/>
            <person name="Hori C."/>
            <person name="Igarashi K."/>
            <person name="Jurgens J.A."/>
            <person name="Kallen N."/>
            <person name="Kersten P."/>
            <person name="Kohler A."/>
            <person name="Kuees U."/>
            <person name="Kumar T.K.A."/>
            <person name="Kuo A."/>
            <person name="LaButti K."/>
            <person name="Larrondo L.F."/>
            <person name="Lindquist E."/>
            <person name="Ling A."/>
            <person name="Lombard V."/>
            <person name="Lucas S."/>
            <person name="Lundell T."/>
            <person name="Martin R."/>
            <person name="McLaughlin D.J."/>
            <person name="Morgenstern I."/>
            <person name="Morin E."/>
            <person name="Murat C."/>
            <person name="Nagy L.G."/>
            <person name="Nolan M."/>
            <person name="Ohm R.A."/>
            <person name="Patyshakuliyeva A."/>
            <person name="Rokas A."/>
            <person name="Ruiz-Duenas F.J."/>
            <person name="Sabat G."/>
            <person name="Salamov A."/>
            <person name="Samejima M."/>
            <person name="Schmutz J."/>
            <person name="Slot J.C."/>
            <person name="St John F."/>
            <person name="Stenlid J."/>
            <person name="Sun H."/>
            <person name="Sun S."/>
            <person name="Syed K."/>
            <person name="Tsang A."/>
            <person name="Wiebenga A."/>
            <person name="Young D."/>
            <person name="Pisabarro A."/>
            <person name="Eastwood D.C."/>
            <person name="Martin F."/>
            <person name="Cullen D."/>
            <person name="Grigoriev I.V."/>
            <person name="Hibbett D.S."/>
        </authorList>
    </citation>
    <scope>NUCLEOTIDE SEQUENCE [LARGE SCALE GENOMIC DNA]</scope>
    <source>
        <strain evidence="1 2">LYAD-421 SS1</strain>
    </source>
</reference>
<dbReference type="RefSeq" id="XP_007368949.1">
    <property type="nucleotide sequence ID" value="XM_007368887.1"/>
</dbReference>
<evidence type="ECO:0000313" key="2">
    <source>
        <dbReference type="Proteomes" id="UP000053319"/>
    </source>
</evidence>
<dbReference type="EMBL" id="JH719437">
    <property type="protein sequence ID" value="EJF58269.1"/>
    <property type="molecule type" value="Genomic_DNA"/>
</dbReference>
<organism evidence="1 2">
    <name type="scientific">Dichomitus squalens (strain LYAD-421)</name>
    <name type="common">Western red white-rot fungus</name>
    <dbReference type="NCBI Taxonomy" id="732165"/>
    <lineage>
        <taxon>Eukaryota</taxon>
        <taxon>Fungi</taxon>
        <taxon>Dikarya</taxon>
        <taxon>Basidiomycota</taxon>
        <taxon>Agaricomycotina</taxon>
        <taxon>Agaricomycetes</taxon>
        <taxon>Polyporales</taxon>
        <taxon>Polyporaceae</taxon>
        <taxon>Dichomitus</taxon>
    </lineage>
</organism>
<dbReference type="Proteomes" id="UP000053319">
    <property type="component" value="Unassembled WGS sequence"/>
</dbReference>
<dbReference type="GeneID" id="18835869"/>
<dbReference type="AlphaFoldDB" id="R7SQ15"/>
<evidence type="ECO:0000313" key="1">
    <source>
        <dbReference type="EMBL" id="EJF58269.1"/>
    </source>
</evidence>
<protein>
    <submittedName>
        <fullName evidence="1">Uncharacterized protein</fullName>
    </submittedName>
</protein>
<sequence length="94" mass="10381">MGLAMATIPKDGSNRRPRVSIKSYTCMHWAGLTSSPWGNEEDTSITNQAYWCPMRNSLFWADAGNPEAVTGLSTHLSRAATNRSATFHDEPHLT</sequence>
<accession>R7SQ15</accession>
<name>R7SQ15_DICSQ</name>
<dbReference type="KEGG" id="dsq:DICSQDRAFT_139502"/>
<proteinExistence type="predicted"/>